<feature type="compositionally biased region" description="Basic and acidic residues" evidence="1">
    <location>
        <begin position="27"/>
        <end position="36"/>
    </location>
</feature>
<evidence type="ECO:0000313" key="2">
    <source>
        <dbReference type="EMBL" id="CAF4197720.1"/>
    </source>
</evidence>
<dbReference type="EMBL" id="CAJOAY010009071">
    <property type="protein sequence ID" value="CAF4197720.1"/>
    <property type="molecule type" value="Genomic_DNA"/>
</dbReference>
<name>A0A820AV15_9BILA</name>
<gene>
    <name evidence="2" type="ORF">OKA104_LOCUS40805</name>
</gene>
<evidence type="ECO:0000313" key="3">
    <source>
        <dbReference type="Proteomes" id="UP000663881"/>
    </source>
</evidence>
<dbReference type="Proteomes" id="UP000663881">
    <property type="component" value="Unassembled WGS sequence"/>
</dbReference>
<reference evidence="2" key="1">
    <citation type="submission" date="2021-02" db="EMBL/GenBank/DDBJ databases">
        <authorList>
            <person name="Nowell W R."/>
        </authorList>
    </citation>
    <scope>NUCLEOTIDE SEQUENCE</scope>
</reference>
<proteinExistence type="predicted"/>
<sequence>SDKFLGNPSQNSFGQRQVNSTFVGSDNKPHAEDSYS</sequence>
<feature type="compositionally biased region" description="Polar residues" evidence="1">
    <location>
        <begin position="7"/>
        <end position="24"/>
    </location>
</feature>
<comment type="caution">
    <text evidence="2">The sequence shown here is derived from an EMBL/GenBank/DDBJ whole genome shotgun (WGS) entry which is preliminary data.</text>
</comment>
<protein>
    <submittedName>
        <fullName evidence="2">Uncharacterized protein</fullName>
    </submittedName>
</protein>
<feature type="region of interest" description="Disordered" evidence="1">
    <location>
        <begin position="1"/>
        <end position="36"/>
    </location>
</feature>
<feature type="non-terminal residue" evidence="2">
    <location>
        <position position="1"/>
    </location>
</feature>
<organism evidence="2 3">
    <name type="scientific">Adineta steineri</name>
    <dbReference type="NCBI Taxonomy" id="433720"/>
    <lineage>
        <taxon>Eukaryota</taxon>
        <taxon>Metazoa</taxon>
        <taxon>Spiralia</taxon>
        <taxon>Gnathifera</taxon>
        <taxon>Rotifera</taxon>
        <taxon>Eurotatoria</taxon>
        <taxon>Bdelloidea</taxon>
        <taxon>Adinetida</taxon>
        <taxon>Adinetidae</taxon>
        <taxon>Adineta</taxon>
    </lineage>
</organism>
<dbReference type="AlphaFoldDB" id="A0A820AV15"/>
<accession>A0A820AV15</accession>
<evidence type="ECO:0000256" key="1">
    <source>
        <dbReference type="SAM" id="MobiDB-lite"/>
    </source>
</evidence>